<dbReference type="PATRIC" id="fig|1121307.3.peg.83"/>
<keyword evidence="2" id="KW-1185">Reference proteome</keyword>
<dbReference type="Gene3D" id="3.50.50.60">
    <property type="entry name" value="FAD/NAD(P)-binding domain"/>
    <property type="match status" value="1"/>
</dbReference>
<dbReference type="Pfam" id="PF13450">
    <property type="entry name" value="NAD_binding_8"/>
    <property type="match status" value="1"/>
</dbReference>
<dbReference type="STRING" id="1121307.CLCY_10c00800"/>
<dbReference type="RefSeq" id="WP_048569949.1">
    <property type="nucleotide sequence ID" value="NZ_LFVU01000007.1"/>
</dbReference>
<comment type="caution">
    <text evidence="1">The sequence shown here is derived from an EMBL/GenBank/DDBJ whole genome shotgun (WGS) entry which is preliminary data.</text>
</comment>
<dbReference type="EMBL" id="LFVU01000007">
    <property type="protein sequence ID" value="KMT22534.1"/>
    <property type="molecule type" value="Genomic_DNA"/>
</dbReference>
<proteinExistence type="predicted"/>
<name>A0A0J8DE91_CLOCY</name>
<reference evidence="1 2" key="1">
    <citation type="submission" date="2015-06" db="EMBL/GenBank/DDBJ databases">
        <title>Draft genome sequence of the purine-degrading Clostridium cylindrosporum HC-1 (DSM 605).</title>
        <authorList>
            <person name="Poehlein A."/>
            <person name="Schiel-Bengelsdorf B."/>
            <person name="Bengelsdorf F."/>
            <person name="Daniel R."/>
            <person name="Duerre P."/>
        </authorList>
    </citation>
    <scope>NUCLEOTIDE SEQUENCE [LARGE SCALE GENOMIC DNA]</scope>
    <source>
        <strain evidence="1 2">DSM 605</strain>
    </source>
</reference>
<dbReference type="Proteomes" id="UP000036756">
    <property type="component" value="Unassembled WGS sequence"/>
</dbReference>
<evidence type="ECO:0000313" key="1">
    <source>
        <dbReference type="EMBL" id="KMT22534.1"/>
    </source>
</evidence>
<dbReference type="PROSITE" id="PS51257">
    <property type="entry name" value="PROKAR_LIPOPROTEIN"/>
    <property type="match status" value="1"/>
</dbReference>
<evidence type="ECO:0000313" key="2">
    <source>
        <dbReference type="Proteomes" id="UP000036756"/>
    </source>
</evidence>
<sequence>MKVAIMGAGLSGLSCAITLERLGVSPTIFEKRSMVGDRFINGEAMFSIIDRPIKDNLSYISKNYNINLNATDKVTKLFIHSQKEVASINGKIGYTNIRGRHEDSYERQLEKQIKSKINFNSTYDYEDLCKDYDYVVLATGDGEYASRLGNYKCDLTCTIKGATVQGNFITSSPHVWFNYDILPKGYTWLIPFSDNEANLSIAYPDYPDNIKLDINSMWEKFYSLVCRDLGEDLTITDNFEITRYMMGICNKPKINNTYFVGNCFGSISPGLGFGQLTSILTGVYSAYDICGIGDYEELTKHLFEDYNHSIVFRRFMENLTDEQLDFHIKNLNNNIIGMISDRLCSNSCGIDILKLSTPIMRLWNYYKSKGSI</sequence>
<dbReference type="AlphaFoldDB" id="A0A0J8DE91"/>
<protein>
    <submittedName>
        <fullName evidence="1">Uncharacterized protein</fullName>
    </submittedName>
</protein>
<dbReference type="InterPro" id="IPR036188">
    <property type="entry name" value="FAD/NAD-bd_sf"/>
</dbReference>
<accession>A0A0J8DE91</accession>
<dbReference type="SUPFAM" id="SSF51905">
    <property type="entry name" value="FAD/NAD(P)-binding domain"/>
    <property type="match status" value="1"/>
</dbReference>
<dbReference type="OrthoDB" id="25353at2"/>
<gene>
    <name evidence="1" type="ORF">CLCY_10c00800</name>
</gene>
<organism evidence="1 2">
    <name type="scientific">Clostridium cylindrosporum DSM 605</name>
    <dbReference type="NCBI Taxonomy" id="1121307"/>
    <lineage>
        <taxon>Bacteria</taxon>
        <taxon>Bacillati</taxon>
        <taxon>Bacillota</taxon>
        <taxon>Clostridia</taxon>
        <taxon>Eubacteriales</taxon>
        <taxon>Clostridiaceae</taxon>
        <taxon>Clostridium</taxon>
    </lineage>
</organism>